<dbReference type="PROSITE" id="PS50158">
    <property type="entry name" value="ZF_CCHC"/>
    <property type="match status" value="1"/>
</dbReference>
<evidence type="ECO:0000256" key="2">
    <source>
        <dbReference type="SAM" id="MobiDB-lite"/>
    </source>
</evidence>
<dbReference type="EnsemblPlants" id="AET5Gv20121100.4">
    <property type="protein sequence ID" value="AET5Gv20121100.4"/>
    <property type="gene ID" value="AET5Gv20121100"/>
</dbReference>
<evidence type="ECO:0000313" key="4">
    <source>
        <dbReference type="EnsemblPlants" id="AET5Gv20121100.4"/>
    </source>
</evidence>
<protein>
    <recommendedName>
        <fullName evidence="3">CCHC-type domain-containing protein</fullName>
    </recommendedName>
</protein>
<organism evidence="4 5">
    <name type="scientific">Aegilops tauschii subsp. strangulata</name>
    <name type="common">Goatgrass</name>
    <dbReference type="NCBI Taxonomy" id="200361"/>
    <lineage>
        <taxon>Eukaryota</taxon>
        <taxon>Viridiplantae</taxon>
        <taxon>Streptophyta</taxon>
        <taxon>Embryophyta</taxon>
        <taxon>Tracheophyta</taxon>
        <taxon>Spermatophyta</taxon>
        <taxon>Magnoliopsida</taxon>
        <taxon>Liliopsida</taxon>
        <taxon>Poales</taxon>
        <taxon>Poaceae</taxon>
        <taxon>BOP clade</taxon>
        <taxon>Pooideae</taxon>
        <taxon>Triticodae</taxon>
        <taxon>Triticeae</taxon>
        <taxon>Triticinae</taxon>
        <taxon>Aegilops</taxon>
    </lineage>
</organism>
<keyword evidence="1" id="KW-0862">Zinc</keyword>
<name>A0A453JMI5_AEGTS</name>
<evidence type="ECO:0000256" key="1">
    <source>
        <dbReference type="PROSITE-ProRule" id="PRU00047"/>
    </source>
</evidence>
<proteinExistence type="predicted"/>
<feature type="domain" description="CCHC-type" evidence="3">
    <location>
        <begin position="77"/>
        <end position="90"/>
    </location>
</feature>
<keyword evidence="1" id="KW-0479">Metal-binding</keyword>
<dbReference type="GO" id="GO:0008270">
    <property type="term" value="F:zinc ion binding"/>
    <property type="evidence" value="ECO:0007669"/>
    <property type="project" value="UniProtKB-KW"/>
</dbReference>
<feature type="compositionally biased region" description="Polar residues" evidence="2">
    <location>
        <begin position="21"/>
        <end position="33"/>
    </location>
</feature>
<dbReference type="InterPro" id="IPR001878">
    <property type="entry name" value="Znf_CCHC"/>
</dbReference>
<accession>A0A453JMI5</accession>
<reference evidence="5" key="1">
    <citation type="journal article" date="2014" name="Science">
        <title>Ancient hybridizations among the ancestral genomes of bread wheat.</title>
        <authorList>
            <consortium name="International Wheat Genome Sequencing Consortium,"/>
            <person name="Marcussen T."/>
            <person name="Sandve S.R."/>
            <person name="Heier L."/>
            <person name="Spannagl M."/>
            <person name="Pfeifer M."/>
            <person name="Jakobsen K.S."/>
            <person name="Wulff B.B."/>
            <person name="Steuernagel B."/>
            <person name="Mayer K.F."/>
            <person name="Olsen O.A."/>
        </authorList>
    </citation>
    <scope>NUCLEOTIDE SEQUENCE [LARGE SCALE GENOMIC DNA]</scope>
    <source>
        <strain evidence="5">cv. AL8/78</strain>
    </source>
</reference>
<keyword evidence="5" id="KW-1185">Reference proteome</keyword>
<evidence type="ECO:0000259" key="3">
    <source>
        <dbReference type="PROSITE" id="PS50158"/>
    </source>
</evidence>
<dbReference type="InterPro" id="IPR036875">
    <property type="entry name" value="Znf_CCHC_sf"/>
</dbReference>
<keyword evidence="1" id="KW-0863">Zinc-finger</keyword>
<dbReference type="SUPFAM" id="SSF57756">
    <property type="entry name" value="Retrovirus zinc finger-like domains"/>
    <property type="match status" value="1"/>
</dbReference>
<dbReference type="GO" id="GO:0003676">
    <property type="term" value="F:nucleic acid binding"/>
    <property type="evidence" value="ECO:0007669"/>
    <property type="project" value="InterPro"/>
</dbReference>
<reference evidence="5" key="2">
    <citation type="journal article" date="2017" name="Nat. Plants">
        <title>The Aegilops tauschii genome reveals multiple impacts of transposons.</title>
        <authorList>
            <person name="Zhao G."/>
            <person name="Zou C."/>
            <person name="Li K."/>
            <person name="Wang K."/>
            <person name="Li T."/>
            <person name="Gao L."/>
            <person name="Zhang X."/>
            <person name="Wang H."/>
            <person name="Yang Z."/>
            <person name="Liu X."/>
            <person name="Jiang W."/>
            <person name="Mao L."/>
            <person name="Kong X."/>
            <person name="Jiao Y."/>
            <person name="Jia J."/>
        </authorList>
    </citation>
    <scope>NUCLEOTIDE SEQUENCE [LARGE SCALE GENOMIC DNA]</scope>
    <source>
        <strain evidence="5">cv. AL8/78</strain>
    </source>
</reference>
<reference evidence="4" key="5">
    <citation type="journal article" date="2021" name="G3 (Bethesda)">
        <title>Aegilops tauschii genome assembly Aet v5.0 features greater sequence contiguity and improved annotation.</title>
        <authorList>
            <person name="Wang L."/>
            <person name="Zhu T."/>
            <person name="Rodriguez J.C."/>
            <person name="Deal K.R."/>
            <person name="Dubcovsky J."/>
            <person name="McGuire P.E."/>
            <person name="Lux T."/>
            <person name="Spannagl M."/>
            <person name="Mayer K.F.X."/>
            <person name="Baldrich P."/>
            <person name="Meyers B.C."/>
            <person name="Huo N."/>
            <person name="Gu Y.Q."/>
            <person name="Zhou H."/>
            <person name="Devos K.M."/>
            <person name="Bennetzen J.L."/>
            <person name="Unver T."/>
            <person name="Budak H."/>
            <person name="Gulick P.J."/>
            <person name="Galiba G."/>
            <person name="Kalapos B."/>
            <person name="Nelson D.R."/>
            <person name="Li P."/>
            <person name="You F.M."/>
            <person name="Luo M.C."/>
            <person name="Dvorak J."/>
        </authorList>
    </citation>
    <scope>NUCLEOTIDE SEQUENCE [LARGE SCALE GENOMIC DNA]</scope>
    <source>
        <strain evidence="4">cv. AL8/78</strain>
    </source>
</reference>
<sequence length="108" mass="12646">GLPSPAPRYPLQSPQKQLIQMKTNGSSAKSQEIGSKRKWKNQHEHTEKHIAWHSFGYQGHYPQQRPARDKKNGVITCLVCGKEGHYSRKCLWRDRAQYQYTWSQLLKL</sequence>
<reference evidence="4" key="3">
    <citation type="journal article" date="2017" name="Nature">
        <title>Genome sequence of the progenitor of the wheat D genome Aegilops tauschii.</title>
        <authorList>
            <person name="Luo M.C."/>
            <person name="Gu Y.Q."/>
            <person name="Puiu D."/>
            <person name="Wang H."/>
            <person name="Twardziok S.O."/>
            <person name="Deal K.R."/>
            <person name="Huo N."/>
            <person name="Zhu T."/>
            <person name="Wang L."/>
            <person name="Wang Y."/>
            <person name="McGuire P.E."/>
            <person name="Liu S."/>
            <person name="Long H."/>
            <person name="Ramasamy R.K."/>
            <person name="Rodriguez J.C."/>
            <person name="Van S.L."/>
            <person name="Yuan L."/>
            <person name="Wang Z."/>
            <person name="Xia Z."/>
            <person name="Xiao L."/>
            <person name="Anderson O.D."/>
            <person name="Ouyang S."/>
            <person name="Liang Y."/>
            <person name="Zimin A.V."/>
            <person name="Pertea G."/>
            <person name="Qi P."/>
            <person name="Bennetzen J.L."/>
            <person name="Dai X."/>
            <person name="Dawson M.W."/>
            <person name="Muller H.G."/>
            <person name="Kugler K."/>
            <person name="Rivarola-Duarte L."/>
            <person name="Spannagl M."/>
            <person name="Mayer K.F.X."/>
            <person name="Lu F.H."/>
            <person name="Bevan M.W."/>
            <person name="Leroy P."/>
            <person name="Li P."/>
            <person name="You F.M."/>
            <person name="Sun Q."/>
            <person name="Liu Z."/>
            <person name="Lyons E."/>
            <person name="Wicker T."/>
            <person name="Salzberg S.L."/>
            <person name="Devos K.M."/>
            <person name="Dvorak J."/>
        </authorList>
    </citation>
    <scope>NUCLEOTIDE SEQUENCE [LARGE SCALE GENOMIC DNA]</scope>
    <source>
        <strain evidence="4">cv. AL8/78</strain>
    </source>
</reference>
<dbReference type="Gramene" id="AET5Gv20121100.4">
    <property type="protein sequence ID" value="AET5Gv20121100.4"/>
    <property type="gene ID" value="AET5Gv20121100"/>
</dbReference>
<evidence type="ECO:0000313" key="5">
    <source>
        <dbReference type="Proteomes" id="UP000015105"/>
    </source>
</evidence>
<dbReference type="Gene3D" id="4.10.60.10">
    <property type="entry name" value="Zinc finger, CCHC-type"/>
    <property type="match status" value="1"/>
</dbReference>
<dbReference type="AlphaFoldDB" id="A0A453JMI5"/>
<feature type="region of interest" description="Disordered" evidence="2">
    <location>
        <begin position="21"/>
        <end position="44"/>
    </location>
</feature>
<dbReference type="Proteomes" id="UP000015105">
    <property type="component" value="Chromosome 5D"/>
</dbReference>
<reference evidence="4" key="4">
    <citation type="submission" date="2019-03" db="UniProtKB">
        <authorList>
            <consortium name="EnsemblPlants"/>
        </authorList>
    </citation>
    <scope>IDENTIFICATION</scope>
</reference>